<reference evidence="1 2" key="1">
    <citation type="submission" date="2023-10" db="EMBL/GenBank/DDBJ databases">
        <title>Genome-Wide Identification Analysis in wild type Solanum Pinnatisectum Reveals Some Genes Defensing Phytophthora Infestans.</title>
        <authorList>
            <person name="Sun C."/>
        </authorList>
    </citation>
    <scope>NUCLEOTIDE SEQUENCE [LARGE SCALE GENOMIC DNA]</scope>
    <source>
        <strain evidence="1">LQN</strain>
        <tissue evidence="1">Leaf</tissue>
    </source>
</reference>
<evidence type="ECO:0000313" key="2">
    <source>
        <dbReference type="Proteomes" id="UP001311915"/>
    </source>
</evidence>
<dbReference type="AlphaFoldDB" id="A0AAV9LVJ9"/>
<dbReference type="EMBL" id="JAWPEI010000004">
    <property type="protein sequence ID" value="KAK4729789.1"/>
    <property type="molecule type" value="Genomic_DNA"/>
</dbReference>
<keyword evidence="2" id="KW-1185">Reference proteome</keyword>
<protein>
    <submittedName>
        <fullName evidence="1">Uncharacterized protein</fullName>
    </submittedName>
</protein>
<evidence type="ECO:0000313" key="1">
    <source>
        <dbReference type="EMBL" id="KAK4729789.1"/>
    </source>
</evidence>
<proteinExistence type="predicted"/>
<accession>A0AAV9LVJ9</accession>
<name>A0AAV9LVJ9_9SOLN</name>
<sequence length="144" mass="16084">MQAVKVNEEAEPDDTKLSGSAKMVVSEMLKYGYQPNIVLRPKSNGIVEQIQLKHHRGTNELRYEPSSGRDHHQSSKTILVLDKALILDQAGDDDIVKGIGNLFVAMAGEEEEINLSKLTIRDAEPGEILQNWITSLSLFQPESW</sequence>
<organism evidence="1 2">
    <name type="scientific">Solanum pinnatisectum</name>
    <name type="common">tansyleaf nightshade</name>
    <dbReference type="NCBI Taxonomy" id="50273"/>
    <lineage>
        <taxon>Eukaryota</taxon>
        <taxon>Viridiplantae</taxon>
        <taxon>Streptophyta</taxon>
        <taxon>Embryophyta</taxon>
        <taxon>Tracheophyta</taxon>
        <taxon>Spermatophyta</taxon>
        <taxon>Magnoliopsida</taxon>
        <taxon>eudicotyledons</taxon>
        <taxon>Gunneridae</taxon>
        <taxon>Pentapetalae</taxon>
        <taxon>asterids</taxon>
        <taxon>lamiids</taxon>
        <taxon>Solanales</taxon>
        <taxon>Solanaceae</taxon>
        <taxon>Solanoideae</taxon>
        <taxon>Solaneae</taxon>
        <taxon>Solanum</taxon>
    </lineage>
</organism>
<comment type="caution">
    <text evidence="1">The sequence shown here is derived from an EMBL/GenBank/DDBJ whole genome shotgun (WGS) entry which is preliminary data.</text>
</comment>
<dbReference type="Proteomes" id="UP001311915">
    <property type="component" value="Unassembled WGS sequence"/>
</dbReference>
<gene>
    <name evidence="1" type="ORF">R3W88_022777</name>
</gene>